<sequence>MVSDDLPASSLSVKSRPSVHLALLGGFDLVVDDVPVAVPVGSKRLLAFIALNYRVSVPRALIAGNLWPDVCEQKAHTNLRAALTRLHDLGRMALDVSPCEVRLARKVTVDLYDARSLAQHILDPRVPAEDLELNAATVDQLSADLLPGWYDEWAVLEAEKWHQLRLHALEQLAGEFIDTEQFAGAVTAAHTAVQADPLRESSQASLIRAHLAEGNLAEALEHFERYARRLRNELGLRPTQRLRRLVAGLRQPRTGQSSREADIRDRDANARSRAGPR</sequence>
<organism evidence="4 5">
    <name type="scientific">Streptomyces mexicanus</name>
    <dbReference type="NCBI Taxonomy" id="178566"/>
    <lineage>
        <taxon>Bacteria</taxon>
        <taxon>Bacillati</taxon>
        <taxon>Actinomycetota</taxon>
        <taxon>Actinomycetes</taxon>
        <taxon>Kitasatosporales</taxon>
        <taxon>Streptomycetaceae</taxon>
        <taxon>Streptomyces</taxon>
    </lineage>
</organism>
<dbReference type="Gene3D" id="1.25.40.10">
    <property type="entry name" value="Tetratricopeptide repeat domain"/>
    <property type="match status" value="1"/>
</dbReference>
<dbReference type="Gene3D" id="1.10.10.10">
    <property type="entry name" value="Winged helix-like DNA-binding domain superfamily/Winged helix DNA-binding domain"/>
    <property type="match status" value="1"/>
</dbReference>
<dbReference type="Pfam" id="PF03704">
    <property type="entry name" value="BTAD"/>
    <property type="match status" value="1"/>
</dbReference>
<dbReference type="PANTHER" id="PTHR35807">
    <property type="entry name" value="TRANSCRIPTIONAL REGULATOR REDD-RELATED"/>
    <property type="match status" value="1"/>
</dbReference>
<dbReference type="InterPro" id="IPR005158">
    <property type="entry name" value="BTAD"/>
</dbReference>
<dbReference type="GO" id="GO:0000160">
    <property type="term" value="P:phosphorelay signal transduction system"/>
    <property type="evidence" value="ECO:0007669"/>
    <property type="project" value="UniProtKB-KW"/>
</dbReference>
<name>A0A7X1I5Y3_9ACTN</name>
<evidence type="ECO:0000313" key="5">
    <source>
        <dbReference type="Proteomes" id="UP000517694"/>
    </source>
</evidence>
<dbReference type="InterPro" id="IPR036388">
    <property type="entry name" value="WH-like_DNA-bd_sf"/>
</dbReference>
<evidence type="ECO:0000313" key="4">
    <source>
        <dbReference type="EMBL" id="MBC2869342.1"/>
    </source>
</evidence>
<dbReference type="SUPFAM" id="SSF48452">
    <property type="entry name" value="TPR-like"/>
    <property type="match status" value="1"/>
</dbReference>
<protein>
    <submittedName>
        <fullName evidence="4">SARP family transcriptional regulator</fullName>
    </submittedName>
</protein>
<dbReference type="InterPro" id="IPR011990">
    <property type="entry name" value="TPR-like_helical_dom_sf"/>
</dbReference>
<feature type="domain" description="Bacterial transcriptional activator" evidence="3">
    <location>
        <begin position="112"/>
        <end position="250"/>
    </location>
</feature>
<evidence type="ECO:0000259" key="3">
    <source>
        <dbReference type="SMART" id="SM01043"/>
    </source>
</evidence>
<keyword evidence="1" id="KW-0902">Two-component regulatory system</keyword>
<dbReference type="SMART" id="SM01043">
    <property type="entry name" value="BTAD"/>
    <property type="match status" value="1"/>
</dbReference>
<comment type="caution">
    <text evidence="4">The sequence shown here is derived from an EMBL/GenBank/DDBJ whole genome shotgun (WGS) entry which is preliminary data.</text>
</comment>
<accession>A0A7X1I5Y3</accession>
<evidence type="ECO:0000256" key="1">
    <source>
        <dbReference type="ARBA" id="ARBA00023012"/>
    </source>
</evidence>
<dbReference type="AlphaFoldDB" id="A0A7X1I5Y3"/>
<feature type="region of interest" description="Disordered" evidence="2">
    <location>
        <begin position="248"/>
        <end position="277"/>
    </location>
</feature>
<dbReference type="Proteomes" id="UP000517694">
    <property type="component" value="Unassembled WGS sequence"/>
</dbReference>
<feature type="compositionally biased region" description="Basic and acidic residues" evidence="2">
    <location>
        <begin position="259"/>
        <end position="270"/>
    </location>
</feature>
<evidence type="ECO:0000256" key="2">
    <source>
        <dbReference type="SAM" id="MobiDB-lite"/>
    </source>
</evidence>
<dbReference type="OrthoDB" id="5509004at2"/>
<reference evidence="4 5" key="1">
    <citation type="submission" date="2020-08" db="EMBL/GenBank/DDBJ databases">
        <title>Whole-Genome Sequence of French Clinical Streptomyces mexicanus Strain Q0842.</title>
        <authorList>
            <person name="Boxberger M."/>
            <person name="La Scola B."/>
        </authorList>
    </citation>
    <scope>NUCLEOTIDE SEQUENCE [LARGE SCALE GENOMIC DNA]</scope>
    <source>
        <strain evidence="4 5">Marseille-Q0842</strain>
    </source>
</reference>
<gene>
    <name evidence="4" type="ORF">H1R13_31590</name>
</gene>
<dbReference type="InterPro" id="IPR051677">
    <property type="entry name" value="AfsR-DnrI-RedD_regulator"/>
</dbReference>
<keyword evidence="5" id="KW-1185">Reference proteome</keyword>
<dbReference type="EMBL" id="JACMHY010000017">
    <property type="protein sequence ID" value="MBC2869342.1"/>
    <property type="molecule type" value="Genomic_DNA"/>
</dbReference>
<proteinExistence type="predicted"/>